<feature type="compositionally biased region" description="Basic and acidic residues" evidence="9">
    <location>
        <begin position="907"/>
        <end position="931"/>
    </location>
</feature>
<feature type="compositionally biased region" description="Basic and acidic residues" evidence="9">
    <location>
        <begin position="671"/>
        <end position="690"/>
    </location>
</feature>
<feature type="compositionally biased region" description="Basic and acidic residues" evidence="9">
    <location>
        <begin position="2497"/>
        <end position="2519"/>
    </location>
</feature>
<dbReference type="PROSITE" id="PS51805">
    <property type="entry name" value="EPHD"/>
    <property type="match status" value="1"/>
</dbReference>
<feature type="region of interest" description="Disordered" evidence="9">
    <location>
        <begin position="1"/>
        <end position="38"/>
    </location>
</feature>
<feature type="compositionally biased region" description="Low complexity" evidence="9">
    <location>
        <begin position="656"/>
        <end position="670"/>
    </location>
</feature>
<feature type="region of interest" description="Disordered" evidence="9">
    <location>
        <begin position="1902"/>
        <end position="2007"/>
    </location>
</feature>
<dbReference type="OrthoDB" id="20839at2759"/>
<feature type="region of interest" description="Disordered" evidence="9">
    <location>
        <begin position="421"/>
        <end position="446"/>
    </location>
</feature>
<feature type="compositionally biased region" description="Low complexity" evidence="9">
    <location>
        <begin position="1733"/>
        <end position="1743"/>
    </location>
</feature>
<feature type="compositionally biased region" description="Basic and acidic residues" evidence="9">
    <location>
        <begin position="733"/>
        <end position="742"/>
    </location>
</feature>
<feature type="region of interest" description="Disordered" evidence="9">
    <location>
        <begin position="2469"/>
        <end position="2625"/>
    </location>
</feature>
<feature type="compositionally biased region" description="Polar residues" evidence="9">
    <location>
        <begin position="2522"/>
        <end position="2545"/>
    </location>
</feature>
<dbReference type="SUPFAM" id="SSF57903">
    <property type="entry name" value="FYVE/PHD zinc finger"/>
    <property type="match status" value="1"/>
</dbReference>
<feature type="region of interest" description="Disordered" evidence="9">
    <location>
        <begin position="950"/>
        <end position="1383"/>
    </location>
</feature>
<dbReference type="InterPro" id="IPR019787">
    <property type="entry name" value="Znf_PHD-finger"/>
</dbReference>
<evidence type="ECO:0000256" key="6">
    <source>
        <dbReference type="ARBA" id="ARBA00055261"/>
    </source>
</evidence>
<feature type="compositionally biased region" description="Low complexity" evidence="9">
    <location>
        <begin position="1951"/>
        <end position="1960"/>
    </location>
</feature>
<feature type="compositionally biased region" description="Basic and acidic residues" evidence="9">
    <location>
        <begin position="832"/>
        <end position="849"/>
    </location>
</feature>
<evidence type="ECO:0000259" key="11">
    <source>
        <dbReference type="PROSITE" id="PS51805"/>
    </source>
</evidence>
<dbReference type="GO" id="GO:0008270">
    <property type="term" value="F:zinc ion binding"/>
    <property type="evidence" value="ECO:0007669"/>
    <property type="project" value="UniProtKB-KW"/>
</dbReference>
<feature type="compositionally biased region" description="Pro residues" evidence="9">
    <location>
        <begin position="2592"/>
        <end position="2603"/>
    </location>
</feature>
<feature type="compositionally biased region" description="Low complexity" evidence="9">
    <location>
        <begin position="703"/>
        <end position="712"/>
    </location>
</feature>
<feature type="compositionally biased region" description="Basic residues" evidence="9">
    <location>
        <begin position="715"/>
        <end position="724"/>
    </location>
</feature>
<keyword evidence="3 8" id="KW-0863">Zinc-finger</keyword>
<dbReference type="InterPro" id="IPR001965">
    <property type="entry name" value="Znf_PHD"/>
</dbReference>
<comment type="function">
    <text evidence="6">May function as a negative regulator of the EGFR/Ras/MAPK signaling pathway during eye development.</text>
</comment>
<evidence type="ECO:0000256" key="4">
    <source>
        <dbReference type="ARBA" id="ARBA00022833"/>
    </source>
</evidence>
<feature type="compositionally biased region" description="Basic and acidic residues" evidence="9">
    <location>
        <begin position="1253"/>
        <end position="1371"/>
    </location>
</feature>
<dbReference type="InterPro" id="IPR034732">
    <property type="entry name" value="EPHD"/>
</dbReference>
<dbReference type="PROSITE" id="PS01359">
    <property type="entry name" value="ZF_PHD_1"/>
    <property type="match status" value="1"/>
</dbReference>
<feature type="compositionally biased region" description="Basic and acidic residues" evidence="9">
    <location>
        <begin position="1202"/>
        <end position="1229"/>
    </location>
</feature>
<feature type="compositionally biased region" description="Polar residues" evidence="9">
    <location>
        <begin position="1906"/>
        <end position="1918"/>
    </location>
</feature>
<feature type="region of interest" description="Disordered" evidence="9">
    <location>
        <begin position="2427"/>
        <end position="2454"/>
    </location>
</feature>
<dbReference type="EMBL" id="OV121132">
    <property type="protein sequence ID" value="CAH0546642.1"/>
    <property type="molecule type" value="Genomic_DNA"/>
</dbReference>
<feature type="domain" description="PHD-type" evidence="10">
    <location>
        <begin position="245"/>
        <end position="295"/>
    </location>
</feature>
<evidence type="ECO:0000256" key="7">
    <source>
        <dbReference type="ARBA" id="ARBA00068706"/>
    </source>
</evidence>
<dbReference type="Gene3D" id="3.30.40.10">
    <property type="entry name" value="Zinc/RING finger domain, C3HC4 (zinc finger)"/>
    <property type="match status" value="2"/>
</dbReference>
<dbReference type="InterPro" id="IPR050701">
    <property type="entry name" value="Histone_Mod_Regulator"/>
</dbReference>
<feature type="compositionally biased region" description="Basic and acidic residues" evidence="9">
    <location>
        <begin position="998"/>
        <end position="1016"/>
    </location>
</feature>
<evidence type="ECO:0000313" key="12">
    <source>
        <dbReference type="EMBL" id="CAH0546642.1"/>
    </source>
</evidence>
<keyword evidence="2" id="KW-0677">Repeat</keyword>
<dbReference type="FunFam" id="3.30.40.10:FF:000004">
    <property type="entry name" value="Jade family PHD finger 2"/>
    <property type="match status" value="1"/>
</dbReference>
<dbReference type="Pfam" id="PF13831">
    <property type="entry name" value="PHD_2"/>
    <property type="match status" value="1"/>
</dbReference>
<comment type="similarity">
    <text evidence="5">Belongs to the JADE family.</text>
</comment>
<feature type="compositionally biased region" description="Basic and acidic residues" evidence="9">
    <location>
        <begin position="1138"/>
        <end position="1166"/>
    </location>
</feature>
<name>A0A9P0APK7_BRAAE</name>
<reference evidence="12" key="1">
    <citation type="submission" date="2021-12" db="EMBL/GenBank/DDBJ databases">
        <authorList>
            <person name="King R."/>
        </authorList>
    </citation>
    <scope>NUCLEOTIDE SEQUENCE</scope>
</reference>
<evidence type="ECO:0000313" key="13">
    <source>
        <dbReference type="Proteomes" id="UP001154078"/>
    </source>
</evidence>
<feature type="compositionally biased region" description="Basic and acidic residues" evidence="9">
    <location>
        <begin position="885"/>
        <end position="899"/>
    </location>
</feature>
<keyword evidence="4" id="KW-0862">Zinc</keyword>
<dbReference type="InterPro" id="IPR019786">
    <property type="entry name" value="Zinc_finger_PHD-type_CS"/>
</dbReference>
<feature type="region of interest" description="Disordered" evidence="9">
    <location>
        <begin position="2028"/>
        <end position="2089"/>
    </location>
</feature>
<accession>A0A9P0APK7</accession>
<feature type="compositionally biased region" description="Basic residues" evidence="9">
    <location>
        <begin position="1167"/>
        <end position="1178"/>
    </location>
</feature>
<dbReference type="PROSITE" id="PS50016">
    <property type="entry name" value="ZF_PHD_2"/>
    <property type="match status" value="1"/>
</dbReference>
<dbReference type="Proteomes" id="UP001154078">
    <property type="component" value="Chromosome 1"/>
</dbReference>
<dbReference type="SMART" id="SM00249">
    <property type="entry name" value="PHD"/>
    <property type="match status" value="2"/>
</dbReference>
<dbReference type="Pfam" id="PF10513">
    <property type="entry name" value="EPL1"/>
    <property type="match status" value="1"/>
</dbReference>
<evidence type="ECO:0000256" key="9">
    <source>
        <dbReference type="SAM" id="MobiDB-lite"/>
    </source>
</evidence>
<dbReference type="Pfam" id="PF13832">
    <property type="entry name" value="zf-HC5HC2H_2"/>
    <property type="match status" value="1"/>
</dbReference>
<feature type="compositionally biased region" description="Basic residues" evidence="9">
    <location>
        <begin position="1984"/>
        <end position="1996"/>
    </location>
</feature>
<feature type="compositionally biased region" description="Low complexity" evidence="9">
    <location>
        <begin position="820"/>
        <end position="831"/>
    </location>
</feature>
<feature type="domain" description="PHD-type" evidence="11">
    <location>
        <begin position="297"/>
        <end position="414"/>
    </location>
</feature>
<feature type="compositionally biased region" description="Basic and acidic residues" evidence="9">
    <location>
        <begin position="1072"/>
        <end position="1089"/>
    </location>
</feature>
<feature type="compositionally biased region" description="Low complexity" evidence="9">
    <location>
        <begin position="1919"/>
        <end position="1933"/>
    </location>
</feature>
<dbReference type="PANTHER" id="PTHR13793">
    <property type="entry name" value="PHD FINGER PROTEINS"/>
    <property type="match status" value="1"/>
</dbReference>
<feature type="compositionally biased region" description="Polar residues" evidence="9">
    <location>
        <begin position="1936"/>
        <end position="1950"/>
    </location>
</feature>
<dbReference type="CDD" id="cd15671">
    <property type="entry name" value="ePHD_JADE"/>
    <property type="match status" value="1"/>
</dbReference>
<feature type="region of interest" description="Disordered" evidence="9">
    <location>
        <begin position="2317"/>
        <end position="2401"/>
    </location>
</feature>
<sequence length="2625" mass="292419">MSQRVKRPNRSEDGSVPVKRRKRTAAEEEEAATLAAGAWQPRSNDLKSIYNRTTTEAPAELFRKDLISAMKLPDSEPLASDEYWVIVDQWKQEWERGVQVPVNPDSLPEPSVTVNHCNSVKVKQDFKLRVVNLENSRYQQDERSSHYFLPKNKYIRITKDDNFKPEEHEFSTAPAQAEAACAYDLDECDVAWLKILNSERASAGLGSVYDDQLERVMERFEECCWDKIQSILRDEEGLGIEFDENVICDVCRSPDSEEGNEMVFCDNCNICVHQACYGITRIPEGQWLCCTCNLRKRPECVLCPNKGGAMKCTRSGQKWAHVSCALWIPEVSIGCVEKMEPITKISSIPSSRWALICVLCRERVGACIQCSVKTCKTAYHVTCAFKHGLEMRAIIEDENADDGVKLRSYCEKHSKSSKKEKSICSGSEDDDCKRKKRKDMTSEEKNQARAARLQEIEAEFYKHVSVKDVVGIHLDVDNEALQYIYNYWKLKRKAGHNKPLLPPKSEDVDMISHKREQADLEKMKMFVQLRQDLERVRNLCYMVSRREKLSRTFFRMREQTFHKQAEVLESSNTLPSTVIQAVIEANHGPSIYDRLYSHDCEDHTSDFDTILARIAGIKSPTHSGDEKKYEVNGLFKDVKNNPYKKIYFNGSSKRGSGSLYGSGMSSSNSSSDERKDKENRLQSSSEDEKPSVSASLPVRKKSISPAKKSPSKTVDRKKKPVRSKPKVDSSSGDDVKPTKKDWGPLSKSRLSQMDRELGDSGTESDDLLFSSKKKNDRMIPSIYSDSDSSSNKNDDKSSNATNDSQSKVRTKAAVKDFTHKPSSSKSPNKSSPENKKKSKIEESKKKDYVPSDLIVPQRQAAKKATENLKSTTATRAKESVPTPDEPSKFEEKEKVDKVSKTISKVKSKPEKRESPVKEHKKETKSQADIFDIEKEIEKVDSPEILAYVPQRQAAKKAAEHIKSGLGSKPAAAVESTAADNDKVKKDQDTSKSNSKGNNKKEVAEPEKPAKVPEQKRKSSSNSSSSSSSSSSTDSSTSSSSESDDEPEKASTTTTKTVQQPRSESPFSSLSRETTKRSNVKDWPFLDKGSKPAASSSSSDSSDSSRASSPKRKSSPSPTPPQPQPARVQETTKPGSAKSPDKKSLPVKREEPKKSQQQPAKREEQPRGRGRGRPPRGRGTRTSDAGDRLGNADVGLGNLSDGQRVDVEREHQRVPSRKGKLDKPEKESTESSKLLSPVRKTDKKLKSNAAVTIPEKEMSDKKGSKDRKSSMDRLFSTDRKTDKFDLQSKPSPEKHSKLDKQADKSIKTPETDKNKSLDKERNKSLEKERTKSVERERNKSPEKVKNDVEKTLPLEKPIKPIEKSNTETEKVSSPKKSSPIKKSPVKSKCIDDIFANKVHSMDSKENKVTTNQINKSSEDIYILNKIIEDDLKQQNSKEIQKCTVDYQKQSYKEKEDINKLPDLVLQNHLNLDFDIDSFGDKDEDIIKGFLPFPVNIPVIKGDTKEDSARETLNLVEKLRMGLSKKSSSDVEELLPSEMEKEQEGPESLPQKLSDKQPPVMHLPNKPDSNQIVPQISEKRYDNTSDYPYLGSSVSSDKNIPLQQTSQSLTEHTIPIQGDERWVPPSEYPNIQSATNYLNDTLPQIEQQFNLHAYQPNEHHKPQQALGVLPAHLDVRLQEESLKSQQSPSLHDRRVTQTPLIDPTSMDCMPSPSPYGDIHPQAKWADSAVIPNRRSSSSSAASTSSLCKGDQEEDQKSRTDLLINHPPQMDLNNVHPYLENFPAYSENSQQFVSPVSLFPPPNINNAQIPFPPTGPTMYPPQLGAPFPTPHPMPPLPKPVEENLPPYSSTCTAAFTSSEHNMALTAAMVNLPTTTAMSRPDVPVTVAVPQSEPIVALQPLPPTLEVASPAQSTPTSNATLPSPSSSLKSNSSIGKKSPSKPTRTSARVTSQVNKSPSKSPGKSPRQEAVFKQSSGRGNKRGSAARQNRGRGRGRGRGRPSYHDHEGSSIHQKLVGTVYDFDFDDDASNDNMTDLKSMRERRKSSDHDRKFESPFAARHSPISPLQSSNKNRSVNADLRDLRPPTPIEDPKPNAVAAPMLVTPVLPGPVDMRTYNSDFDRQQAYNDNLLGAFANDATEVPAHEEIDEEFEKELHSALTAKKPDPPQPSVKVSLSDTRNQLKFKIKGPFANNYTSHHFTPQPPIVEPAVSHVTSNSISNNVNISAPTNLPRMRKKELLQRYCNQDMNNDDPSSYSHISTILPNPTLNRTIITIPKAVASMTSIPTKEDYRDYYQEEDLKHHRKESKSRTGLSRELKQLDVKNQFSFDDDPSSERRRSIGSVGLSASFDSALTNKRRGRPPRQQQQQQQQQVTPKLKIKIGGGNNSIVDDKKDRIRPPKKRHSATVVTPSVEDIIRENSMKFRKRVMADLKCDKIKKKKKDRSEKKKKKKAKGEMQIISNQAVNPTKLIIRIGKKSNEGAGGSGGESEKRTSVSNETGGVGADTKENKNADKVQSVERSLPKEEPVSGGSSSTAPSLKTSKSSEPSASGNAGISDAKDKPLPKVTPLKLKLSRCLEGSGYVMKPATSQSGAERTVEPGQPPPPSKPPPVSDAVKQHPAPAPLPLNKDCEVR</sequence>
<dbReference type="CDD" id="cd15573">
    <property type="entry name" value="PHD_JADE"/>
    <property type="match status" value="1"/>
</dbReference>
<dbReference type="FunFam" id="3.30.40.10:FF:000030">
    <property type="entry name" value="Protein Jade-1 isoform 1"/>
    <property type="match status" value="1"/>
</dbReference>
<dbReference type="InterPro" id="IPR013083">
    <property type="entry name" value="Znf_RING/FYVE/PHD"/>
</dbReference>
<evidence type="ECO:0000256" key="3">
    <source>
        <dbReference type="ARBA" id="ARBA00022771"/>
    </source>
</evidence>
<feature type="compositionally biased region" description="Low complexity" evidence="9">
    <location>
        <begin position="1019"/>
        <end position="1040"/>
    </location>
</feature>
<evidence type="ECO:0000256" key="8">
    <source>
        <dbReference type="PROSITE-ProRule" id="PRU00146"/>
    </source>
</evidence>
<dbReference type="GO" id="GO:0006357">
    <property type="term" value="P:regulation of transcription by RNA polymerase II"/>
    <property type="evidence" value="ECO:0007669"/>
    <property type="project" value="TreeGrafter"/>
</dbReference>
<keyword evidence="13" id="KW-1185">Reference proteome</keyword>
<evidence type="ECO:0000256" key="2">
    <source>
        <dbReference type="ARBA" id="ARBA00022737"/>
    </source>
</evidence>
<feature type="region of interest" description="Disordered" evidence="9">
    <location>
        <begin position="1524"/>
        <end position="1572"/>
    </location>
</feature>
<dbReference type="InterPro" id="IPR011011">
    <property type="entry name" value="Znf_FYVE_PHD"/>
</dbReference>
<evidence type="ECO:0000256" key="1">
    <source>
        <dbReference type="ARBA" id="ARBA00022723"/>
    </source>
</evidence>
<feature type="compositionally biased region" description="Polar residues" evidence="9">
    <location>
        <begin position="1049"/>
        <end position="1071"/>
    </location>
</feature>
<feature type="compositionally biased region" description="Basic residues" evidence="9">
    <location>
        <begin position="2428"/>
        <end position="2445"/>
    </location>
</feature>
<feature type="compositionally biased region" description="Polar residues" evidence="9">
    <location>
        <begin position="2059"/>
        <end position="2070"/>
    </location>
</feature>
<gene>
    <name evidence="12" type="ORF">MELIAE_LOCUS762</name>
</gene>
<feature type="region of interest" description="Disordered" evidence="9">
    <location>
        <begin position="1727"/>
        <end position="1755"/>
    </location>
</feature>
<proteinExistence type="inferred from homology"/>
<feature type="compositionally biased region" description="Basic and acidic residues" evidence="9">
    <location>
        <begin position="2039"/>
        <end position="2048"/>
    </location>
</feature>
<feature type="compositionally biased region" description="Low complexity" evidence="9">
    <location>
        <begin position="1090"/>
        <end position="1107"/>
    </location>
</feature>
<organism evidence="12 13">
    <name type="scientific">Brassicogethes aeneus</name>
    <name type="common">Rape pollen beetle</name>
    <name type="synonym">Meligethes aeneus</name>
    <dbReference type="NCBI Taxonomy" id="1431903"/>
    <lineage>
        <taxon>Eukaryota</taxon>
        <taxon>Metazoa</taxon>
        <taxon>Ecdysozoa</taxon>
        <taxon>Arthropoda</taxon>
        <taxon>Hexapoda</taxon>
        <taxon>Insecta</taxon>
        <taxon>Pterygota</taxon>
        <taxon>Neoptera</taxon>
        <taxon>Endopterygota</taxon>
        <taxon>Coleoptera</taxon>
        <taxon>Polyphaga</taxon>
        <taxon>Cucujiformia</taxon>
        <taxon>Nitidulidae</taxon>
        <taxon>Meligethinae</taxon>
        <taxon>Brassicogethes</taxon>
    </lineage>
</organism>
<evidence type="ECO:0000259" key="10">
    <source>
        <dbReference type="PROSITE" id="PS50016"/>
    </source>
</evidence>
<keyword evidence="1" id="KW-0479">Metal-binding</keyword>
<protein>
    <recommendedName>
        <fullName evidence="7">PHD finger protein rhinoceros</fullName>
    </recommendedName>
</protein>
<dbReference type="InterPro" id="IPR019542">
    <property type="entry name" value="Enhancer_polycomb-like_N"/>
</dbReference>
<evidence type="ECO:0000256" key="5">
    <source>
        <dbReference type="ARBA" id="ARBA00038371"/>
    </source>
</evidence>
<feature type="region of interest" description="Disordered" evidence="9">
    <location>
        <begin position="656"/>
        <end position="931"/>
    </location>
</feature>
<feature type="compositionally biased region" description="Basic and acidic residues" evidence="9">
    <location>
        <begin position="979"/>
        <end position="989"/>
    </location>
</feature>
<dbReference type="PANTHER" id="PTHR13793:SF160">
    <property type="entry name" value="PHD FINGER PROTEIN RHINOCEROS"/>
    <property type="match status" value="1"/>
</dbReference>